<evidence type="ECO:0000256" key="4">
    <source>
        <dbReference type="ARBA" id="ARBA00022777"/>
    </source>
</evidence>
<dbReference type="EMBL" id="JBHUEL010000002">
    <property type="protein sequence ID" value="MFD1765737.1"/>
    <property type="molecule type" value="Genomic_DNA"/>
</dbReference>
<evidence type="ECO:0000259" key="6">
    <source>
        <dbReference type="PROSITE" id="PS50109"/>
    </source>
</evidence>
<keyword evidence="8" id="KW-1185">Reference proteome</keyword>
<comment type="caution">
    <text evidence="7">The sequence shown here is derived from an EMBL/GenBank/DDBJ whole genome shotgun (WGS) entry which is preliminary data.</text>
</comment>
<comment type="catalytic activity">
    <reaction evidence="1">
        <text>ATP + protein L-histidine = ADP + protein N-phospho-L-histidine.</text>
        <dbReference type="EC" id="2.7.13.3"/>
    </reaction>
</comment>
<dbReference type="GO" id="GO:0016301">
    <property type="term" value="F:kinase activity"/>
    <property type="evidence" value="ECO:0007669"/>
    <property type="project" value="UniProtKB-KW"/>
</dbReference>
<evidence type="ECO:0000256" key="5">
    <source>
        <dbReference type="ARBA" id="ARBA00023012"/>
    </source>
</evidence>
<reference evidence="8" key="1">
    <citation type="journal article" date="2019" name="Int. J. Syst. Evol. Microbiol.">
        <title>The Global Catalogue of Microorganisms (GCM) 10K type strain sequencing project: providing services to taxonomists for standard genome sequencing and annotation.</title>
        <authorList>
            <consortium name="The Broad Institute Genomics Platform"/>
            <consortium name="The Broad Institute Genome Sequencing Center for Infectious Disease"/>
            <person name="Wu L."/>
            <person name="Ma J."/>
        </authorList>
    </citation>
    <scope>NUCLEOTIDE SEQUENCE [LARGE SCALE GENOMIC DNA]</scope>
    <source>
        <strain evidence="8">CGMCC 1.12449</strain>
    </source>
</reference>
<evidence type="ECO:0000313" key="8">
    <source>
        <dbReference type="Proteomes" id="UP001597215"/>
    </source>
</evidence>
<dbReference type="InterPro" id="IPR005467">
    <property type="entry name" value="His_kinase_dom"/>
</dbReference>
<sequence>MMQASPRLALPIKCVVDAEGKLMAADAAVRRLHFGNGGVEGGTIAVPGLLELASLCWRTGLKFERTVHVADKEHDLELWVEAEKRENLVNLSIIGWQERASAPRASSPIRSPELGITQRTNLPVMYLNGTGLILRADPALLGIFSTDCIATPFVQHFRLIDEAVDIAALLRTNDIPGRTKIEHIGSQTRHDVLVDAIKSDDDHLLGARLVFLTDEAKASKAEVDEAPSAPAHPGLGLGRHFATAVRQPLGRILANAETIGSELNGPILEQYSSYAKDIASAARHLAELVSDLEDLDAIDKPDFKVAQEPVEFGDIAKRVAGLLALKAADHQIELSVPDPEIRCHAMGEFRRVLQIVLNLVGNAIRYSPGGSTVTIVIDPSDCSISVIDQGAGVAEEDRERIFTKFERLGRSGDGGSGLGLYISRKLARAMRGDLTVTAADGGGAKFTLRLPSANN</sequence>
<dbReference type="PANTHER" id="PTHR43711:SF1">
    <property type="entry name" value="HISTIDINE KINASE 1"/>
    <property type="match status" value="1"/>
</dbReference>
<dbReference type="EC" id="2.7.13.3" evidence="2"/>
<evidence type="ECO:0000256" key="2">
    <source>
        <dbReference type="ARBA" id="ARBA00012438"/>
    </source>
</evidence>
<keyword evidence="5" id="KW-0902">Two-component regulatory system</keyword>
<gene>
    <name evidence="7" type="ORF">ACFSAG_02635</name>
</gene>
<dbReference type="Gene3D" id="3.30.565.10">
    <property type="entry name" value="Histidine kinase-like ATPase, C-terminal domain"/>
    <property type="match status" value="1"/>
</dbReference>
<proteinExistence type="predicted"/>
<dbReference type="Proteomes" id="UP001597215">
    <property type="component" value="Unassembled WGS sequence"/>
</dbReference>
<organism evidence="7 8">
    <name type="scientific">Sphingorhabdus buctiana</name>
    <dbReference type="NCBI Taxonomy" id="1508805"/>
    <lineage>
        <taxon>Bacteria</taxon>
        <taxon>Pseudomonadati</taxon>
        <taxon>Pseudomonadota</taxon>
        <taxon>Alphaproteobacteria</taxon>
        <taxon>Sphingomonadales</taxon>
        <taxon>Sphingomonadaceae</taxon>
        <taxon>Sphingorhabdus</taxon>
    </lineage>
</organism>
<dbReference type="PANTHER" id="PTHR43711">
    <property type="entry name" value="TWO-COMPONENT HISTIDINE KINASE"/>
    <property type="match status" value="1"/>
</dbReference>
<dbReference type="InterPro" id="IPR003594">
    <property type="entry name" value="HATPase_dom"/>
</dbReference>
<protein>
    <recommendedName>
        <fullName evidence="2">histidine kinase</fullName>
        <ecNumber evidence="2">2.7.13.3</ecNumber>
    </recommendedName>
</protein>
<dbReference type="InterPro" id="IPR036890">
    <property type="entry name" value="HATPase_C_sf"/>
</dbReference>
<evidence type="ECO:0000256" key="1">
    <source>
        <dbReference type="ARBA" id="ARBA00000085"/>
    </source>
</evidence>
<name>A0ABW4M9V9_9SPHN</name>
<evidence type="ECO:0000313" key="7">
    <source>
        <dbReference type="EMBL" id="MFD1765737.1"/>
    </source>
</evidence>
<dbReference type="SMART" id="SM00387">
    <property type="entry name" value="HATPase_c"/>
    <property type="match status" value="1"/>
</dbReference>
<keyword evidence="4 7" id="KW-0418">Kinase</keyword>
<dbReference type="PRINTS" id="PR00344">
    <property type="entry name" value="BCTRLSENSOR"/>
</dbReference>
<accession>A0ABW4M9V9</accession>
<dbReference type="Pfam" id="PF02518">
    <property type="entry name" value="HATPase_c"/>
    <property type="match status" value="1"/>
</dbReference>
<dbReference type="InterPro" id="IPR050736">
    <property type="entry name" value="Sensor_HK_Regulatory"/>
</dbReference>
<keyword evidence="3" id="KW-0808">Transferase</keyword>
<dbReference type="RefSeq" id="WP_381511128.1">
    <property type="nucleotide sequence ID" value="NZ_JBHUEL010000002.1"/>
</dbReference>
<dbReference type="PROSITE" id="PS50109">
    <property type="entry name" value="HIS_KIN"/>
    <property type="match status" value="1"/>
</dbReference>
<dbReference type="SUPFAM" id="SSF55874">
    <property type="entry name" value="ATPase domain of HSP90 chaperone/DNA topoisomerase II/histidine kinase"/>
    <property type="match status" value="1"/>
</dbReference>
<feature type="domain" description="Histidine kinase" evidence="6">
    <location>
        <begin position="240"/>
        <end position="454"/>
    </location>
</feature>
<dbReference type="InterPro" id="IPR004358">
    <property type="entry name" value="Sig_transdc_His_kin-like_C"/>
</dbReference>
<evidence type="ECO:0000256" key="3">
    <source>
        <dbReference type="ARBA" id="ARBA00022679"/>
    </source>
</evidence>